<dbReference type="Gene3D" id="3.90.550.10">
    <property type="entry name" value="Spore Coat Polysaccharide Biosynthesis Protein SpsA, Chain A"/>
    <property type="match status" value="1"/>
</dbReference>
<dbReference type="Pfam" id="PF00535">
    <property type="entry name" value="Glycos_transf_2"/>
    <property type="match status" value="1"/>
</dbReference>
<dbReference type="PhylomeDB" id="P73996"/>
<dbReference type="EnsemblBacteria" id="BAA18066">
    <property type="protein sequence ID" value="BAA18066"/>
    <property type="gene ID" value="BAA18066"/>
</dbReference>
<dbReference type="PIR" id="S75505">
    <property type="entry name" value="S75505"/>
</dbReference>
<dbReference type="STRING" id="1148.gene:10498937"/>
<dbReference type="AlphaFoldDB" id="P73996"/>
<gene>
    <name evidence="2" type="ordered locus">sll1995</name>
</gene>
<dbReference type="KEGG" id="syn:sll1995"/>
<dbReference type="InParanoid" id="P73996"/>
<protein>
    <submittedName>
        <fullName evidence="2">Sll1995 protein</fullName>
    </submittedName>
</protein>
<reference evidence="2 3" key="2">
    <citation type="journal article" date="1996" name="DNA Res.">
        <title>Sequence analysis of the genome of the unicellular cyanobacterium Synechocystis sp. strain PCC6803. II. Sequence determination of the entire genome and assignment of potential protein-coding regions.</title>
        <authorList>
            <person name="Kaneko T."/>
            <person name="Sato S."/>
            <person name="Kotani H."/>
            <person name="Tanaka A."/>
            <person name="Asamizu E."/>
            <person name="Nakamura Y."/>
            <person name="Miyajima N."/>
            <person name="Hirosawa M."/>
            <person name="Sugiura M."/>
            <person name="Sasamoto S."/>
            <person name="Kimura T."/>
            <person name="Hosouchi T."/>
            <person name="Matsuno A."/>
            <person name="Muraki A."/>
            <person name="Nakazaki N."/>
            <person name="Naruo K."/>
            <person name="Okumura S."/>
            <person name="Shimpo S."/>
            <person name="Takeuchi C."/>
            <person name="Wada T."/>
            <person name="Watanabe A."/>
            <person name="Yamada M."/>
            <person name="Yasuda M."/>
            <person name="Tabata S."/>
        </authorList>
    </citation>
    <scope>NUCLEOTIDE SEQUENCE [LARGE SCALE GENOMIC DNA]</scope>
    <source>
        <strain evidence="3">ATCC 27184 / PCC 6803 / Kazusa</strain>
    </source>
</reference>
<dbReference type="InterPro" id="IPR001173">
    <property type="entry name" value="Glyco_trans_2-like"/>
</dbReference>
<name>P73996_SYNY3</name>
<dbReference type="PANTHER" id="PTHR22916">
    <property type="entry name" value="GLYCOSYLTRANSFERASE"/>
    <property type="match status" value="1"/>
</dbReference>
<feature type="domain" description="Glycosyltransferase 2-like" evidence="1">
    <location>
        <begin position="8"/>
        <end position="175"/>
    </location>
</feature>
<proteinExistence type="predicted"/>
<accession>P73996</accession>
<dbReference type="SUPFAM" id="SSF53448">
    <property type="entry name" value="Nucleotide-diphospho-sugar transferases"/>
    <property type="match status" value="1"/>
</dbReference>
<dbReference type="GO" id="GO:0016757">
    <property type="term" value="F:glycosyltransferase activity"/>
    <property type="evidence" value="ECO:0000318"/>
    <property type="project" value="GO_Central"/>
</dbReference>
<dbReference type="IntAct" id="P73996">
    <property type="interactions" value="8"/>
</dbReference>
<dbReference type="InterPro" id="IPR029044">
    <property type="entry name" value="Nucleotide-diphossugar_trans"/>
</dbReference>
<dbReference type="eggNOG" id="COG0463">
    <property type="taxonomic scope" value="Bacteria"/>
</dbReference>
<dbReference type="GO" id="GO:0016758">
    <property type="term" value="F:hexosyltransferase activity"/>
    <property type="evidence" value="ECO:0007669"/>
    <property type="project" value="UniProtKB-ARBA"/>
</dbReference>
<dbReference type="CAZy" id="GT2">
    <property type="family name" value="Glycosyltransferase Family 2"/>
</dbReference>
<reference evidence="2 3" key="1">
    <citation type="journal article" date="1995" name="DNA Res.">
        <title>Sequence analysis of the genome of the unicellular cyanobacterium Synechocystis sp. strain PCC6803. I. Sequence features in the 1 Mb region from map positions 64% to 92% of the genome.</title>
        <authorList>
            <person name="Kaneko T."/>
            <person name="Tanaka A."/>
            <person name="Sato S."/>
            <person name="Kotani H."/>
            <person name="Sazuka T."/>
            <person name="Miyajima N."/>
            <person name="Sugiura M."/>
            <person name="Tabata S."/>
        </authorList>
    </citation>
    <scope>NUCLEOTIDE SEQUENCE [LARGE SCALE GENOMIC DNA]</scope>
    <source>
        <strain evidence="3">ATCC 27184 / PCC 6803 / Kazusa</strain>
    </source>
</reference>
<dbReference type="SMR" id="P73996"/>
<dbReference type="PANTHER" id="PTHR22916:SF3">
    <property type="entry name" value="UDP-GLCNAC:BETAGAL BETA-1,3-N-ACETYLGLUCOSAMINYLTRANSFERASE-LIKE PROTEIN 1"/>
    <property type="match status" value="1"/>
</dbReference>
<sequence length="309" mass="35850">MLEAPLLSICIPAYNRPNWLQRGLESIAVGEGSDIEIVITDDSDTDQGQAIASEVLKNWSGSWCYEHHQQPLGMAQNWNRAIQWATGQYVMVLHDDDFFLPQGLGLLVNKLRQLGSSSPVLLFGVRVVDAQERVVKRQGFRQDKLLPPHDALIRLFSDSSFVRFPAMVIRRDLFTEVGYFNPDWREPCDLEMWMRLFARYGVYCCREATVAYRVHGQALTMGSFHGETVNILLRLFGELEKLNILTTRDIEFCKGLFFHQYILAGAWRQLRRRRWREFKQVMGLFDLPELKSLSCPVKWRFLRGLFSLT</sequence>
<dbReference type="EMBL" id="BA000022">
    <property type="protein sequence ID" value="BAA18066.1"/>
    <property type="molecule type" value="Genomic_DNA"/>
</dbReference>
<dbReference type="PaxDb" id="1148-1653150"/>
<keyword evidence="3" id="KW-1185">Reference proteome</keyword>
<organism evidence="2 3">
    <name type="scientific">Synechocystis sp. (strain ATCC 27184 / PCC 6803 / Kazusa)</name>
    <dbReference type="NCBI Taxonomy" id="1111708"/>
    <lineage>
        <taxon>Bacteria</taxon>
        <taxon>Bacillati</taxon>
        <taxon>Cyanobacteriota</taxon>
        <taxon>Cyanophyceae</taxon>
        <taxon>Synechococcales</taxon>
        <taxon>Merismopediaceae</taxon>
        <taxon>Synechocystis</taxon>
    </lineage>
</organism>
<dbReference type="Proteomes" id="UP000001425">
    <property type="component" value="Chromosome"/>
</dbReference>
<evidence type="ECO:0000259" key="1">
    <source>
        <dbReference type="Pfam" id="PF00535"/>
    </source>
</evidence>
<evidence type="ECO:0000313" key="3">
    <source>
        <dbReference type="Proteomes" id="UP000001425"/>
    </source>
</evidence>
<evidence type="ECO:0000313" key="2">
    <source>
        <dbReference type="EMBL" id="BAA18066.1"/>
    </source>
</evidence>